<evidence type="ECO:0000256" key="8">
    <source>
        <dbReference type="ARBA" id="ARBA00022967"/>
    </source>
</evidence>
<accession>A0A343K689</accession>
<comment type="catalytic activity">
    <reaction evidence="15">
        <text>a ubiquinone + NADH + 5 H(+)(in) = a ubiquinol + NAD(+) + 4 H(+)(out)</text>
        <dbReference type="Rhea" id="RHEA:29091"/>
        <dbReference type="Rhea" id="RHEA-COMP:9565"/>
        <dbReference type="Rhea" id="RHEA-COMP:9566"/>
        <dbReference type="ChEBI" id="CHEBI:15378"/>
        <dbReference type="ChEBI" id="CHEBI:16389"/>
        <dbReference type="ChEBI" id="CHEBI:17976"/>
        <dbReference type="ChEBI" id="CHEBI:57540"/>
        <dbReference type="ChEBI" id="CHEBI:57945"/>
        <dbReference type="EC" id="7.1.1.2"/>
    </reaction>
</comment>
<dbReference type="GO" id="GO:0031966">
    <property type="term" value="C:mitochondrial membrane"/>
    <property type="evidence" value="ECO:0007669"/>
    <property type="project" value="UniProtKB-SubCell"/>
</dbReference>
<evidence type="ECO:0000256" key="2">
    <source>
        <dbReference type="ARBA" id="ARBA00005698"/>
    </source>
</evidence>
<evidence type="ECO:0000256" key="3">
    <source>
        <dbReference type="ARBA" id="ARBA00012944"/>
    </source>
</evidence>
<dbReference type="PANTHER" id="PTHR11435:SF1">
    <property type="entry name" value="NADH-UBIQUINONE OXIDOREDUCTASE CHAIN 6"/>
    <property type="match status" value="1"/>
</dbReference>
<evidence type="ECO:0000256" key="1">
    <source>
        <dbReference type="ARBA" id="ARBA00004225"/>
    </source>
</evidence>
<feature type="chain" id="PRO_5017029655" description="NADH-ubiquinone oxidoreductase chain 6" evidence="17">
    <location>
        <begin position="19"/>
        <end position="162"/>
    </location>
</feature>
<feature type="transmembrane region" description="Helical" evidence="16">
    <location>
        <begin position="130"/>
        <end position="151"/>
    </location>
</feature>
<evidence type="ECO:0000256" key="13">
    <source>
        <dbReference type="ARBA" id="ARBA00023136"/>
    </source>
</evidence>
<keyword evidence="11" id="KW-0520">NAD</keyword>
<dbReference type="InterPro" id="IPR050269">
    <property type="entry name" value="ComplexI_Subunit6"/>
</dbReference>
<reference evidence="18" key="1">
    <citation type="journal article" date="2017" name="Zool. J. Linn. Soc.">
        <title>Insufficient power of mitogenomic data in resolving the auchenorrhynchan monophyly.</title>
        <authorList>
            <person name="Song N."/>
            <person name="Cai W."/>
            <person name="Li H."/>
        </authorList>
    </citation>
    <scope>NUCLEOTIDE SEQUENCE</scope>
</reference>
<keyword evidence="12 18" id="KW-0496">Mitochondrion</keyword>
<evidence type="ECO:0000256" key="12">
    <source>
        <dbReference type="ARBA" id="ARBA00023128"/>
    </source>
</evidence>
<keyword evidence="8" id="KW-1278">Translocase</keyword>
<gene>
    <name evidence="18" type="primary">nad6</name>
</gene>
<protein>
    <recommendedName>
        <fullName evidence="4">NADH-ubiquinone oxidoreductase chain 6</fullName>
        <ecNumber evidence="3">7.1.1.2</ecNumber>
    </recommendedName>
    <alternativeName>
        <fullName evidence="14">NADH dehydrogenase subunit 6</fullName>
    </alternativeName>
</protein>
<evidence type="ECO:0000256" key="7">
    <source>
        <dbReference type="ARBA" id="ARBA00022692"/>
    </source>
</evidence>
<sequence>MKWIIMFMMLNTILFMSATHPLSMGLHLIAQTMMTAMLINMMSKTAWFSFIVVIVLLGGMLVLFIYMASIASNEKFKMSTKMMPLMTILMIIMALIMIYTQEMEMPLKENNTYISPNLLMLNKMFNTKNSMITLMLMIYLMYTMIAINNIVKINEGPLRKKN</sequence>
<evidence type="ECO:0000256" key="6">
    <source>
        <dbReference type="ARBA" id="ARBA00022660"/>
    </source>
</evidence>
<comment type="similarity">
    <text evidence="2">Belongs to the complex I subunit 6 family.</text>
</comment>
<keyword evidence="7 16" id="KW-0812">Transmembrane</keyword>
<evidence type="ECO:0000256" key="4">
    <source>
        <dbReference type="ARBA" id="ARBA00021095"/>
    </source>
</evidence>
<organism evidence="18">
    <name type="scientific">Coreidae sp. EMHAU-2015-Zz052308</name>
    <dbReference type="NCBI Taxonomy" id="2038648"/>
    <lineage>
        <taxon>Eukaryota</taxon>
        <taxon>Metazoa</taxon>
        <taxon>Ecdysozoa</taxon>
        <taxon>Arthropoda</taxon>
        <taxon>Hexapoda</taxon>
        <taxon>Insecta</taxon>
        <taxon>Pterygota</taxon>
        <taxon>Neoptera</taxon>
        <taxon>Paraneoptera</taxon>
        <taxon>Hemiptera</taxon>
        <taxon>Heteroptera</taxon>
        <taxon>Panheteroptera</taxon>
        <taxon>Pentatomomorpha</taxon>
        <taxon>Coreoidea</taxon>
        <taxon>Coreidae</taxon>
    </lineage>
</organism>
<dbReference type="EC" id="7.1.1.2" evidence="3"/>
<keyword evidence="9" id="KW-0249">Electron transport</keyword>
<feature type="transmembrane region" description="Helical" evidence="16">
    <location>
        <begin position="82"/>
        <end position="100"/>
    </location>
</feature>
<keyword evidence="10 16" id="KW-1133">Transmembrane helix</keyword>
<evidence type="ECO:0000256" key="15">
    <source>
        <dbReference type="ARBA" id="ARBA00049551"/>
    </source>
</evidence>
<evidence type="ECO:0000313" key="18">
    <source>
        <dbReference type="EMBL" id="ATD53088.1"/>
    </source>
</evidence>
<keyword evidence="13 16" id="KW-0472">Membrane</keyword>
<evidence type="ECO:0000256" key="16">
    <source>
        <dbReference type="SAM" id="Phobius"/>
    </source>
</evidence>
<geneLocation type="mitochondrion" evidence="18"/>
<dbReference type="AlphaFoldDB" id="A0A343K689"/>
<keyword evidence="17" id="KW-0732">Signal</keyword>
<evidence type="ECO:0000256" key="10">
    <source>
        <dbReference type="ARBA" id="ARBA00022989"/>
    </source>
</evidence>
<evidence type="ECO:0000256" key="17">
    <source>
        <dbReference type="SAM" id="SignalP"/>
    </source>
</evidence>
<evidence type="ECO:0000256" key="11">
    <source>
        <dbReference type="ARBA" id="ARBA00023027"/>
    </source>
</evidence>
<feature type="signal peptide" evidence="17">
    <location>
        <begin position="1"/>
        <end position="18"/>
    </location>
</feature>
<name>A0A343K689_9HEMI</name>
<keyword evidence="6" id="KW-0679">Respiratory chain</keyword>
<evidence type="ECO:0000256" key="9">
    <source>
        <dbReference type="ARBA" id="ARBA00022982"/>
    </source>
</evidence>
<feature type="transmembrane region" description="Helical" evidence="16">
    <location>
        <begin position="46"/>
        <end position="70"/>
    </location>
</feature>
<evidence type="ECO:0000256" key="14">
    <source>
        <dbReference type="ARBA" id="ARBA00031019"/>
    </source>
</evidence>
<dbReference type="PANTHER" id="PTHR11435">
    <property type="entry name" value="NADH UBIQUINONE OXIDOREDUCTASE SUBUNIT ND6"/>
    <property type="match status" value="1"/>
</dbReference>
<dbReference type="EMBL" id="KX437733">
    <property type="protein sequence ID" value="ATD53088.1"/>
    <property type="molecule type" value="Genomic_DNA"/>
</dbReference>
<dbReference type="GO" id="GO:0008137">
    <property type="term" value="F:NADH dehydrogenase (ubiquinone) activity"/>
    <property type="evidence" value="ECO:0007669"/>
    <property type="project" value="UniProtKB-EC"/>
</dbReference>
<proteinExistence type="inferred from homology"/>
<comment type="subcellular location">
    <subcellularLocation>
        <location evidence="1">Mitochondrion membrane</location>
        <topology evidence="1">Multi-pass membrane protein</topology>
    </subcellularLocation>
</comment>
<keyword evidence="5" id="KW-0813">Transport</keyword>
<evidence type="ECO:0000256" key="5">
    <source>
        <dbReference type="ARBA" id="ARBA00022448"/>
    </source>
</evidence>